<dbReference type="InterPro" id="IPR012094">
    <property type="entry name" value="tRNA_Ile_lys_synt"/>
</dbReference>
<dbReference type="GO" id="GO:0005737">
    <property type="term" value="C:cytoplasm"/>
    <property type="evidence" value="ECO:0007669"/>
    <property type="project" value="UniProtKB-SubCell"/>
</dbReference>
<evidence type="ECO:0000313" key="9">
    <source>
        <dbReference type="Proteomes" id="UP000231516"/>
    </source>
</evidence>
<comment type="subcellular location">
    <subcellularLocation>
        <location evidence="6">Cytoplasm</location>
    </subcellularLocation>
</comment>
<gene>
    <name evidence="6" type="primary">tilS</name>
    <name evidence="8" type="ORF">BFP76_01875</name>
</gene>
<dbReference type="AlphaFoldDB" id="A0A2G5K5N7"/>
<feature type="domain" description="tRNA(Ile)-lysidine/2-thiocytidine synthase N-terminal" evidence="7">
    <location>
        <begin position="26"/>
        <end position="203"/>
    </location>
</feature>
<dbReference type="PANTHER" id="PTHR43033">
    <property type="entry name" value="TRNA(ILE)-LYSIDINE SYNTHASE-RELATED"/>
    <property type="match status" value="1"/>
</dbReference>
<name>A0A2G5K5N7_9RHOB</name>
<dbReference type="GO" id="GO:0006400">
    <property type="term" value="P:tRNA modification"/>
    <property type="evidence" value="ECO:0007669"/>
    <property type="project" value="UniProtKB-UniRule"/>
</dbReference>
<evidence type="ECO:0000313" key="8">
    <source>
        <dbReference type="EMBL" id="PIB24024.1"/>
    </source>
</evidence>
<comment type="similarity">
    <text evidence="6">Belongs to the tRNA(Ile)-lysidine synthase family.</text>
</comment>
<evidence type="ECO:0000259" key="7">
    <source>
        <dbReference type="Pfam" id="PF01171"/>
    </source>
</evidence>
<comment type="domain">
    <text evidence="6">The N-terminal region contains the highly conserved SGGXDS motif, predicted to be a P-loop motif involved in ATP binding.</text>
</comment>
<evidence type="ECO:0000256" key="6">
    <source>
        <dbReference type="HAMAP-Rule" id="MF_01161"/>
    </source>
</evidence>
<comment type="catalytic activity">
    <reaction evidence="5 6">
        <text>cytidine(34) in tRNA(Ile2) + L-lysine + ATP = lysidine(34) in tRNA(Ile2) + AMP + diphosphate + H(+)</text>
        <dbReference type="Rhea" id="RHEA:43744"/>
        <dbReference type="Rhea" id="RHEA-COMP:10625"/>
        <dbReference type="Rhea" id="RHEA-COMP:10670"/>
        <dbReference type="ChEBI" id="CHEBI:15378"/>
        <dbReference type="ChEBI" id="CHEBI:30616"/>
        <dbReference type="ChEBI" id="CHEBI:32551"/>
        <dbReference type="ChEBI" id="CHEBI:33019"/>
        <dbReference type="ChEBI" id="CHEBI:82748"/>
        <dbReference type="ChEBI" id="CHEBI:83665"/>
        <dbReference type="ChEBI" id="CHEBI:456215"/>
        <dbReference type="EC" id="6.3.4.19"/>
    </reaction>
</comment>
<organism evidence="8 9">
    <name type="scientific">Paramylibacter kogurei</name>
    <dbReference type="NCBI Taxonomy" id="1889778"/>
    <lineage>
        <taxon>Bacteria</taxon>
        <taxon>Pseudomonadati</taxon>
        <taxon>Pseudomonadota</taxon>
        <taxon>Alphaproteobacteria</taxon>
        <taxon>Rhodobacterales</taxon>
        <taxon>Paracoccaceae</taxon>
        <taxon>Paramylibacter</taxon>
    </lineage>
</organism>
<comment type="caution">
    <text evidence="8">The sequence shown here is derived from an EMBL/GenBank/DDBJ whole genome shotgun (WGS) entry which is preliminary data.</text>
</comment>
<keyword evidence="9" id="KW-1185">Reference proteome</keyword>
<feature type="binding site" evidence="6">
    <location>
        <begin position="30"/>
        <end position="35"/>
    </location>
    <ligand>
        <name>ATP</name>
        <dbReference type="ChEBI" id="CHEBI:30616"/>
    </ligand>
</feature>
<evidence type="ECO:0000256" key="4">
    <source>
        <dbReference type="ARBA" id="ARBA00022840"/>
    </source>
</evidence>
<dbReference type="GO" id="GO:0005524">
    <property type="term" value="F:ATP binding"/>
    <property type="evidence" value="ECO:0007669"/>
    <property type="project" value="UniProtKB-UniRule"/>
</dbReference>
<dbReference type="SUPFAM" id="SSF52402">
    <property type="entry name" value="Adenine nucleotide alpha hydrolases-like"/>
    <property type="match status" value="1"/>
</dbReference>
<keyword evidence="1 6" id="KW-0436">Ligase</keyword>
<dbReference type="CDD" id="cd01992">
    <property type="entry name" value="TilS_N"/>
    <property type="match status" value="1"/>
</dbReference>
<dbReference type="GO" id="GO:0032267">
    <property type="term" value="F:tRNA(Ile)-lysidine synthase activity"/>
    <property type="evidence" value="ECO:0007669"/>
    <property type="project" value="UniProtKB-EC"/>
</dbReference>
<dbReference type="OrthoDB" id="9807403at2"/>
<dbReference type="HAMAP" id="MF_01161">
    <property type="entry name" value="tRNA_Ile_lys_synt"/>
    <property type="match status" value="1"/>
</dbReference>
<evidence type="ECO:0000256" key="2">
    <source>
        <dbReference type="ARBA" id="ARBA00022694"/>
    </source>
</evidence>
<keyword evidence="2 6" id="KW-0819">tRNA processing</keyword>
<accession>A0A2G5K5N7</accession>
<keyword evidence="4 6" id="KW-0067">ATP-binding</keyword>
<evidence type="ECO:0000256" key="3">
    <source>
        <dbReference type="ARBA" id="ARBA00022741"/>
    </source>
</evidence>
<dbReference type="PANTHER" id="PTHR43033:SF5">
    <property type="entry name" value="TRNA(ILE)-LYSIDINE SYNTHETASE"/>
    <property type="match status" value="1"/>
</dbReference>
<sequence>MNTQKTSLDLTPFNQCLTALSDGAIGAAVSGGSDSIAMLTLLADWCAQNERNLFVATVNHNLRKEAASEAAFVAEFCAKRGIAHETLIWSGWDQQGNLQDAARNARKHLLSQWAKKNAIQTIMIGHTKDDQAETVLMRLLRGSGVDGISGIFPIEVADGLTWMRPLLEYNRQDLRDYLVSINQTWVDDPSNTETRFDRVKLRNILQDIKDAGLSTHGIMTTANNMKRARHYLENALSNAASDICQVTGAGSILIDKAKFCVLDAELRLRLVAHCLKQISGGIYPPRLNALEMVVGRLLSGQSASLNGCLLRLRVDKMIEISREPNAMSSQQGITNLFDNVWEITSAQKSSDVIVAPLGETGISQVTDWRELGFSRYALMATPAIWRKEELIAAPIAGMCNGYTCRLTWGYHEFLTSILTH</sequence>
<reference evidence="8 9" key="1">
    <citation type="submission" date="2016-08" db="EMBL/GenBank/DDBJ databases">
        <title>Draft genome of Amylibacter sp. strain 4G11.</title>
        <authorList>
            <person name="Wong S.-K."/>
            <person name="Hamasaki K."/>
            <person name="Yoshizawa S."/>
        </authorList>
    </citation>
    <scope>NUCLEOTIDE SEQUENCE [LARGE SCALE GENOMIC DNA]</scope>
    <source>
        <strain evidence="8 9">4G11</strain>
    </source>
</reference>
<protein>
    <recommendedName>
        <fullName evidence="6">tRNA(Ile)-lysidine synthase</fullName>
        <ecNumber evidence="6">6.3.4.19</ecNumber>
    </recommendedName>
    <alternativeName>
        <fullName evidence="6">tRNA(Ile)-2-lysyl-cytidine synthase</fullName>
    </alternativeName>
    <alternativeName>
        <fullName evidence="6">tRNA(Ile)-lysidine synthetase</fullName>
    </alternativeName>
</protein>
<dbReference type="InterPro" id="IPR011063">
    <property type="entry name" value="TilS/TtcA_N"/>
</dbReference>
<evidence type="ECO:0000256" key="1">
    <source>
        <dbReference type="ARBA" id="ARBA00022598"/>
    </source>
</evidence>
<dbReference type="InterPro" id="IPR012795">
    <property type="entry name" value="tRNA_Ile_lys_synt_N"/>
</dbReference>
<comment type="function">
    <text evidence="6">Ligates lysine onto the cytidine present at position 34 of the AUA codon-specific tRNA(Ile) that contains the anticodon CAU, in an ATP-dependent manner. Cytidine is converted to lysidine, thus changing the amino acid specificity of the tRNA from methionine to isoleucine.</text>
</comment>
<dbReference type="InterPro" id="IPR014729">
    <property type="entry name" value="Rossmann-like_a/b/a_fold"/>
</dbReference>
<dbReference type="EC" id="6.3.4.19" evidence="6"/>
<dbReference type="Gene3D" id="3.40.50.620">
    <property type="entry name" value="HUPs"/>
    <property type="match status" value="1"/>
</dbReference>
<evidence type="ECO:0000256" key="5">
    <source>
        <dbReference type="ARBA" id="ARBA00048539"/>
    </source>
</evidence>
<dbReference type="NCBIfam" id="TIGR02432">
    <property type="entry name" value="lysidine_TilS_N"/>
    <property type="match status" value="1"/>
</dbReference>
<proteinExistence type="inferred from homology"/>
<keyword evidence="6" id="KW-0963">Cytoplasm</keyword>
<keyword evidence="3 6" id="KW-0547">Nucleotide-binding</keyword>
<dbReference type="Proteomes" id="UP000231516">
    <property type="component" value="Unassembled WGS sequence"/>
</dbReference>
<dbReference type="EMBL" id="MDGM01000012">
    <property type="protein sequence ID" value="PIB24024.1"/>
    <property type="molecule type" value="Genomic_DNA"/>
</dbReference>
<dbReference type="Pfam" id="PF01171">
    <property type="entry name" value="ATP_bind_3"/>
    <property type="match status" value="1"/>
</dbReference>
<dbReference type="RefSeq" id="WP_099592303.1">
    <property type="nucleotide sequence ID" value="NZ_MDGM01000012.1"/>
</dbReference>